<reference evidence="3 4" key="1">
    <citation type="submission" date="2020-05" db="EMBL/GenBank/DDBJ databases">
        <title>Electrophorus electricus (electric eel) genome, fEleEle1, primary haplotype.</title>
        <authorList>
            <person name="Myers G."/>
            <person name="Meyer A."/>
            <person name="Fedrigo O."/>
            <person name="Formenti G."/>
            <person name="Rhie A."/>
            <person name="Tracey A."/>
            <person name="Sims Y."/>
            <person name="Jarvis E.D."/>
        </authorList>
    </citation>
    <scope>NUCLEOTIDE SEQUENCE [LARGE SCALE GENOMIC DNA]</scope>
</reference>
<evidence type="ECO:0000313" key="3">
    <source>
        <dbReference type="Ensembl" id="ENSEEEP00000061168.1"/>
    </source>
</evidence>
<dbReference type="AlphaFoldDB" id="A0AAY5EWR1"/>
<reference evidence="3" key="2">
    <citation type="submission" date="2025-08" db="UniProtKB">
        <authorList>
            <consortium name="Ensembl"/>
        </authorList>
    </citation>
    <scope>IDENTIFICATION</scope>
</reference>
<dbReference type="GeneTree" id="ENSGT00900000143214"/>
<feature type="transmembrane region" description="Helical" evidence="1">
    <location>
        <begin position="33"/>
        <end position="52"/>
    </location>
</feature>
<keyword evidence="1" id="KW-1133">Transmembrane helix</keyword>
<dbReference type="Proteomes" id="UP000314983">
    <property type="component" value="Chromosome 1"/>
</dbReference>
<evidence type="ECO:0000256" key="1">
    <source>
        <dbReference type="SAM" id="Phobius"/>
    </source>
</evidence>
<sequence>AFVRLFFFFFLLHQTISRTTKSKFILFLVLNNILFMWPILYFLILFISYCSVQYSSSSIYRYILHLLCFKTLIVNCKFSAYDLIFFVFIFFFQLLKIPNLGTFDTIL</sequence>
<feature type="transmembrane region" description="Helical" evidence="1">
    <location>
        <begin position="72"/>
        <end position="95"/>
    </location>
</feature>
<evidence type="ECO:0000313" key="4">
    <source>
        <dbReference type="Proteomes" id="UP000314983"/>
    </source>
</evidence>
<keyword evidence="2" id="KW-0732">Signal</keyword>
<evidence type="ECO:0000256" key="2">
    <source>
        <dbReference type="SAM" id="SignalP"/>
    </source>
</evidence>
<name>A0AAY5EWR1_ELEEL</name>
<proteinExistence type="predicted"/>
<protein>
    <submittedName>
        <fullName evidence="3">Uncharacterized protein</fullName>
    </submittedName>
</protein>
<accession>A0AAY5EWR1</accession>
<organism evidence="3 4">
    <name type="scientific">Electrophorus electricus</name>
    <name type="common">Electric eel</name>
    <name type="synonym">Gymnotus electricus</name>
    <dbReference type="NCBI Taxonomy" id="8005"/>
    <lineage>
        <taxon>Eukaryota</taxon>
        <taxon>Metazoa</taxon>
        <taxon>Chordata</taxon>
        <taxon>Craniata</taxon>
        <taxon>Vertebrata</taxon>
        <taxon>Euteleostomi</taxon>
        <taxon>Actinopterygii</taxon>
        <taxon>Neopterygii</taxon>
        <taxon>Teleostei</taxon>
        <taxon>Ostariophysi</taxon>
        <taxon>Gymnotiformes</taxon>
        <taxon>Gymnotoidei</taxon>
        <taxon>Gymnotidae</taxon>
        <taxon>Electrophorus</taxon>
    </lineage>
</organism>
<feature type="signal peptide" evidence="2">
    <location>
        <begin position="1"/>
        <end position="17"/>
    </location>
</feature>
<feature type="chain" id="PRO_5044331116" evidence="2">
    <location>
        <begin position="18"/>
        <end position="107"/>
    </location>
</feature>
<keyword evidence="1" id="KW-0472">Membrane</keyword>
<dbReference type="Ensembl" id="ENSEEET00000062741.1">
    <property type="protein sequence ID" value="ENSEEEP00000061168.1"/>
    <property type="gene ID" value="ENSEEEG00000026416.1"/>
</dbReference>
<keyword evidence="1" id="KW-0812">Transmembrane</keyword>
<keyword evidence="4" id="KW-1185">Reference proteome</keyword>
<reference evidence="3" key="3">
    <citation type="submission" date="2025-09" db="UniProtKB">
        <authorList>
            <consortium name="Ensembl"/>
        </authorList>
    </citation>
    <scope>IDENTIFICATION</scope>
</reference>